<evidence type="ECO:0000313" key="5">
    <source>
        <dbReference type="EMBL" id="CBJ33608.1"/>
    </source>
</evidence>
<dbReference type="GO" id="GO:0005783">
    <property type="term" value="C:endoplasmic reticulum"/>
    <property type="evidence" value="ECO:0007669"/>
    <property type="project" value="TreeGrafter"/>
</dbReference>
<reference evidence="5 6" key="1">
    <citation type="journal article" date="2010" name="Nature">
        <title>The Ectocarpus genome and the independent evolution of multicellularity in brown algae.</title>
        <authorList>
            <person name="Cock J.M."/>
            <person name="Sterck L."/>
            <person name="Rouze P."/>
            <person name="Scornet D."/>
            <person name="Allen A.E."/>
            <person name="Amoutzias G."/>
            <person name="Anthouard V."/>
            <person name="Artiguenave F."/>
            <person name="Aury J.M."/>
            <person name="Badger J.H."/>
            <person name="Beszteri B."/>
            <person name="Billiau K."/>
            <person name="Bonnet E."/>
            <person name="Bothwell J.H."/>
            <person name="Bowler C."/>
            <person name="Boyen C."/>
            <person name="Brownlee C."/>
            <person name="Carrano C.J."/>
            <person name="Charrier B."/>
            <person name="Cho G.Y."/>
            <person name="Coelho S.M."/>
            <person name="Collen J."/>
            <person name="Corre E."/>
            <person name="Da Silva C."/>
            <person name="Delage L."/>
            <person name="Delaroque N."/>
            <person name="Dittami S.M."/>
            <person name="Doulbeau S."/>
            <person name="Elias M."/>
            <person name="Farnham G."/>
            <person name="Gachon C.M."/>
            <person name="Gschloessl B."/>
            <person name="Heesch S."/>
            <person name="Jabbari K."/>
            <person name="Jubin C."/>
            <person name="Kawai H."/>
            <person name="Kimura K."/>
            <person name="Kloareg B."/>
            <person name="Kupper F.C."/>
            <person name="Lang D."/>
            <person name="Le Bail A."/>
            <person name="Leblanc C."/>
            <person name="Lerouge P."/>
            <person name="Lohr M."/>
            <person name="Lopez P.J."/>
            <person name="Martens C."/>
            <person name="Maumus F."/>
            <person name="Michel G."/>
            <person name="Miranda-Saavedra D."/>
            <person name="Morales J."/>
            <person name="Moreau H."/>
            <person name="Motomura T."/>
            <person name="Nagasato C."/>
            <person name="Napoli C.A."/>
            <person name="Nelson D.R."/>
            <person name="Nyvall-Collen P."/>
            <person name="Peters A.F."/>
            <person name="Pommier C."/>
            <person name="Potin P."/>
            <person name="Poulain J."/>
            <person name="Quesneville H."/>
            <person name="Read B."/>
            <person name="Rensing S.A."/>
            <person name="Ritter A."/>
            <person name="Rousvoal S."/>
            <person name="Samanta M."/>
            <person name="Samson G."/>
            <person name="Schroeder D.C."/>
            <person name="Segurens B."/>
            <person name="Strittmatter M."/>
            <person name="Tonon T."/>
            <person name="Tregear J.W."/>
            <person name="Valentin K."/>
            <person name="von Dassow P."/>
            <person name="Yamagishi T."/>
            <person name="Van de Peer Y."/>
            <person name="Wincker P."/>
        </authorList>
    </citation>
    <scope>NUCLEOTIDE SEQUENCE [LARGE SCALE GENOMIC DNA]</scope>
    <source>
        <strain evidence="6">Ec32 / CCAP1310/4</strain>
    </source>
</reference>
<evidence type="ECO:0000256" key="3">
    <source>
        <dbReference type="ARBA" id="ARBA00023098"/>
    </source>
</evidence>
<protein>
    <submittedName>
        <fullName evidence="5">Long chain acyl-coA synthetase</fullName>
        <ecNumber evidence="5">6.2.1.-</ecNumber>
    </submittedName>
</protein>
<evidence type="ECO:0000256" key="1">
    <source>
        <dbReference type="ARBA" id="ARBA00022598"/>
    </source>
</evidence>
<dbReference type="InterPro" id="IPR000873">
    <property type="entry name" value="AMP-dep_synth/lig_dom"/>
</dbReference>
<dbReference type="GO" id="GO:0016020">
    <property type="term" value="C:membrane"/>
    <property type="evidence" value="ECO:0007669"/>
    <property type="project" value="TreeGrafter"/>
</dbReference>
<evidence type="ECO:0000256" key="2">
    <source>
        <dbReference type="ARBA" id="ARBA00022832"/>
    </source>
</evidence>
<dbReference type="InParanoid" id="D7G3T1"/>
<dbReference type="OrthoDB" id="3633556at2759"/>
<dbReference type="InterPro" id="IPR020845">
    <property type="entry name" value="AMP-binding_CS"/>
</dbReference>
<dbReference type="AlphaFoldDB" id="D7G3T1"/>
<dbReference type="EMBL" id="FN649760">
    <property type="protein sequence ID" value="CBJ33608.1"/>
    <property type="molecule type" value="Genomic_DNA"/>
</dbReference>
<dbReference type="PANTHER" id="PTHR43272">
    <property type="entry name" value="LONG-CHAIN-FATTY-ACID--COA LIGASE"/>
    <property type="match status" value="1"/>
</dbReference>
<dbReference type="PANTHER" id="PTHR43272:SF32">
    <property type="entry name" value="AMP-DEPENDENT SYNTHETASE_LIGASE DOMAIN-CONTAINING PROTEIN"/>
    <property type="match status" value="1"/>
</dbReference>
<evidence type="ECO:0000259" key="4">
    <source>
        <dbReference type="Pfam" id="PF00501"/>
    </source>
</evidence>
<keyword evidence="2" id="KW-0276">Fatty acid metabolism</keyword>
<proteinExistence type="predicted"/>
<dbReference type="GO" id="GO:0004467">
    <property type="term" value="F:long-chain fatty acid-CoA ligase activity"/>
    <property type="evidence" value="ECO:0007669"/>
    <property type="project" value="TreeGrafter"/>
</dbReference>
<dbReference type="Pfam" id="PF00501">
    <property type="entry name" value="AMP-binding"/>
    <property type="match status" value="1"/>
</dbReference>
<accession>D7G3T1</accession>
<keyword evidence="6" id="KW-1185">Reference proteome</keyword>
<gene>
    <name evidence="5" type="primary">LACS</name>
    <name evidence="5" type="ORF">Esi_0527_0005</name>
</gene>
<dbReference type="SUPFAM" id="SSF56801">
    <property type="entry name" value="Acetyl-CoA synthetase-like"/>
    <property type="match status" value="1"/>
</dbReference>
<name>D7G3T1_ECTSI</name>
<dbReference type="PROSITE" id="PS00455">
    <property type="entry name" value="AMP_BINDING"/>
    <property type="match status" value="1"/>
</dbReference>
<organism evidence="5 6">
    <name type="scientific">Ectocarpus siliculosus</name>
    <name type="common">Brown alga</name>
    <name type="synonym">Conferva siliculosa</name>
    <dbReference type="NCBI Taxonomy" id="2880"/>
    <lineage>
        <taxon>Eukaryota</taxon>
        <taxon>Sar</taxon>
        <taxon>Stramenopiles</taxon>
        <taxon>Ochrophyta</taxon>
        <taxon>PX clade</taxon>
        <taxon>Phaeophyceae</taxon>
        <taxon>Ectocarpales</taxon>
        <taxon>Ectocarpaceae</taxon>
        <taxon>Ectocarpus</taxon>
    </lineage>
</organism>
<dbReference type="Proteomes" id="UP000002630">
    <property type="component" value="Unassembled WGS sequence"/>
</dbReference>
<keyword evidence="1 5" id="KW-0436">Ligase</keyword>
<dbReference type="STRING" id="2880.D7G3T1"/>
<keyword evidence="3" id="KW-0443">Lipid metabolism</keyword>
<dbReference type="InterPro" id="IPR042099">
    <property type="entry name" value="ANL_N_sf"/>
</dbReference>
<feature type="domain" description="AMP-dependent synthetase/ligase" evidence="4">
    <location>
        <begin position="35"/>
        <end position="460"/>
    </location>
</feature>
<sequence>MSGTVWATERDADLPVKIGTAGAAARPAKTVFEVFQKAVENHGENPALMFKDTSGGMSADDAPWQTLTWAQYYMETLRFGKSLLSLDFAPHRCVNIIGFNSTEWFIANMGAIAAGGIAAGIYTSNLPEACQYITNHSEAEVVVVENEAQLAKFVKLAATLTSVKAIVMYRGNVPEETECGFPVYTWKQFMELGSKIPDTKIEERIEAQRPGQCCSLIYTSGTTGQPKAVMISHDNMTWTAETLCAPFNWSHAERGVSYLPLSHVAGQLLDMHAPMAVASSVWFAQPDALKGTLVKTLREVRPTTFVGVPRVWEKMYEKMQEIGRSIHGAKAALSAWSKGRGLANARRKEYSGGGGTPWGFKIANALVFSKVKEKLGLDKANLCFTTAAPIAQETLEYFASLNIHIMEVFGQSECTGPMAVSTKEAWKMGSCGRPMLGTESKLEPGTGELCYRGRNIFMGYMHNPEKTAETIDEDGWMHSGDVATFDEDGDPRIEGPSGFVRITGRIKELIITAGGENIPPVLIESEFKAELPCIANCMVIGDKRKFLTILIALRSEKREDENGGSSTVRLVGDSLTACEKIGSTATTIEEAKADTKWTEYINKAMKACNARTTSNAQRVAKWAFLPHDFSVEGGELTETLKLRRGPTSEKYSDIIEGLYA</sequence>
<evidence type="ECO:0000313" key="6">
    <source>
        <dbReference type="Proteomes" id="UP000002630"/>
    </source>
</evidence>
<dbReference type="Gene3D" id="3.40.50.12780">
    <property type="entry name" value="N-terminal domain of ligase-like"/>
    <property type="match status" value="1"/>
</dbReference>
<dbReference type="EC" id="6.2.1.-" evidence="5"/>
<dbReference type="Pfam" id="PF23562">
    <property type="entry name" value="AMP-binding_C_3"/>
    <property type="match status" value="1"/>
</dbReference>